<proteinExistence type="predicted"/>
<dbReference type="Proteomes" id="UP000223102">
    <property type="component" value="Segment"/>
</dbReference>
<protein>
    <submittedName>
        <fullName evidence="1">Uncharacterized protein</fullName>
    </submittedName>
</protein>
<keyword evidence="2" id="KW-1185">Reference proteome</keyword>
<gene>
    <name evidence="1" type="ORF">PBC2_192</name>
</gene>
<reference evidence="1 2" key="1">
    <citation type="submission" date="2015-06" db="EMBL/GenBank/DDBJ databases">
        <title>Complete genome sequence of Bacillus cereus phage PBC2.</title>
        <authorList>
            <person name="Kong M."/>
            <person name="Ryu S."/>
        </authorList>
    </citation>
    <scope>NUCLEOTIDE SEQUENCE [LARGE SCALE GENOMIC DNA]</scope>
</reference>
<evidence type="ECO:0000313" key="2">
    <source>
        <dbReference type="Proteomes" id="UP000223102"/>
    </source>
</evidence>
<evidence type="ECO:0000313" key="1">
    <source>
        <dbReference type="EMBL" id="AKQ08507.1"/>
    </source>
</evidence>
<sequence length="152" mass="17072">MSSFIVVELDTTAPILEIYAPAYTTRETSVDVEIVSHETLDKSHEAYVIDENGTRHDYNFSVNENRIHGVIDFNGFPLGLAKLFVRVSDTVGNVSDLYEKVITVRESLTILNPVISDSVMSNVKINDVERKLETIDVDREITINDGNGRIKE</sequence>
<dbReference type="EMBL" id="KT070867">
    <property type="protein sequence ID" value="AKQ08507.1"/>
    <property type="molecule type" value="Genomic_DNA"/>
</dbReference>
<accession>A0A218KC87</accession>
<name>A0A218KC87_9CAUD</name>
<organism evidence="1 2">
    <name type="scientific">Bacillus phage PBC2</name>
    <dbReference type="NCBI Taxonomy" id="1675029"/>
    <lineage>
        <taxon>Viruses</taxon>
        <taxon>Duplodnaviria</taxon>
        <taxon>Heunggongvirae</taxon>
        <taxon>Uroviricota</taxon>
        <taxon>Caudoviricetes</taxon>
        <taxon>Andregratiavirinae</taxon>
        <taxon>Haetaevirus</taxon>
        <taxon>Haetaevirus PBC2</taxon>
    </lineage>
</organism>